<gene>
    <name evidence="2" type="ORF">BDA99DRAFT_543917</name>
</gene>
<proteinExistence type="predicted"/>
<name>A0AAD5JLP0_9FUNG</name>
<protein>
    <recommendedName>
        <fullName evidence="4">Secreted protein</fullName>
    </recommendedName>
</protein>
<evidence type="ECO:0008006" key="4">
    <source>
        <dbReference type="Google" id="ProtNLM"/>
    </source>
</evidence>
<organism evidence="2 3">
    <name type="scientific">Phascolomyces articulosus</name>
    <dbReference type="NCBI Taxonomy" id="60185"/>
    <lineage>
        <taxon>Eukaryota</taxon>
        <taxon>Fungi</taxon>
        <taxon>Fungi incertae sedis</taxon>
        <taxon>Mucoromycota</taxon>
        <taxon>Mucoromycotina</taxon>
        <taxon>Mucoromycetes</taxon>
        <taxon>Mucorales</taxon>
        <taxon>Lichtheimiaceae</taxon>
        <taxon>Phascolomyces</taxon>
    </lineage>
</organism>
<reference evidence="2" key="2">
    <citation type="submission" date="2023-02" db="EMBL/GenBank/DDBJ databases">
        <authorList>
            <consortium name="DOE Joint Genome Institute"/>
            <person name="Mondo S.J."/>
            <person name="Chang Y."/>
            <person name="Wang Y."/>
            <person name="Ahrendt S."/>
            <person name="Andreopoulos W."/>
            <person name="Barry K."/>
            <person name="Beard J."/>
            <person name="Benny G.L."/>
            <person name="Blankenship S."/>
            <person name="Bonito G."/>
            <person name="Cuomo C."/>
            <person name="Desiro A."/>
            <person name="Gervers K.A."/>
            <person name="Hundley H."/>
            <person name="Kuo A."/>
            <person name="LaButti K."/>
            <person name="Lang B.F."/>
            <person name="Lipzen A."/>
            <person name="O'Donnell K."/>
            <person name="Pangilinan J."/>
            <person name="Reynolds N."/>
            <person name="Sandor L."/>
            <person name="Smith M.W."/>
            <person name="Tsang A."/>
            <person name="Grigoriev I.V."/>
            <person name="Stajich J.E."/>
            <person name="Spatafora J.W."/>
        </authorList>
    </citation>
    <scope>NUCLEOTIDE SEQUENCE</scope>
    <source>
        <strain evidence="2">RSA 2281</strain>
    </source>
</reference>
<feature type="signal peptide" evidence="1">
    <location>
        <begin position="1"/>
        <end position="27"/>
    </location>
</feature>
<keyword evidence="3" id="KW-1185">Reference proteome</keyword>
<dbReference type="EMBL" id="JAIXMP010000057">
    <property type="protein sequence ID" value="KAI9244679.1"/>
    <property type="molecule type" value="Genomic_DNA"/>
</dbReference>
<dbReference type="AlphaFoldDB" id="A0AAD5JLP0"/>
<evidence type="ECO:0000313" key="3">
    <source>
        <dbReference type="Proteomes" id="UP001209540"/>
    </source>
</evidence>
<reference evidence="2" key="1">
    <citation type="journal article" date="2022" name="IScience">
        <title>Evolution of zygomycete secretomes and the origins of terrestrial fungal ecologies.</title>
        <authorList>
            <person name="Chang Y."/>
            <person name="Wang Y."/>
            <person name="Mondo S."/>
            <person name="Ahrendt S."/>
            <person name="Andreopoulos W."/>
            <person name="Barry K."/>
            <person name="Beard J."/>
            <person name="Benny G.L."/>
            <person name="Blankenship S."/>
            <person name="Bonito G."/>
            <person name="Cuomo C."/>
            <person name="Desiro A."/>
            <person name="Gervers K.A."/>
            <person name="Hundley H."/>
            <person name="Kuo A."/>
            <person name="LaButti K."/>
            <person name="Lang B.F."/>
            <person name="Lipzen A."/>
            <person name="O'Donnell K."/>
            <person name="Pangilinan J."/>
            <person name="Reynolds N."/>
            <person name="Sandor L."/>
            <person name="Smith M.E."/>
            <person name="Tsang A."/>
            <person name="Grigoriev I.V."/>
            <person name="Stajich J.E."/>
            <person name="Spatafora J.W."/>
        </authorList>
    </citation>
    <scope>NUCLEOTIDE SEQUENCE</scope>
    <source>
        <strain evidence="2">RSA 2281</strain>
    </source>
</reference>
<comment type="caution">
    <text evidence="2">The sequence shown here is derived from an EMBL/GenBank/DDBJ whole genome shotgun (WGS) entry which is preliminary data.</text>
</comment>
<feature type="chain" id="PRO_5042286116" description="Secreted protein" evidence="1">
    <location>
        <begin position="28"/>
        <end position="132"/>
    </location>
</feature>
<accession>A0AAD5JLP0</accession>
<evidence type="ECO:0000313" key="2">
    <source>
        <dbReference type="EMBL" id="KAI9244679.1"/>
    </source>
</evidence>
<dbReference type="Proteomes" id="UP001209540">
    <property type="component" value="Unassembled WGS sequence"/>
</dbReference>
<sequence>MIGLAGKSGIIRKLMMMIVFFLGRGKADKCYCNAICCEWKNKSWCEKKMMRLEQTGTMSDWIKGVNSSVWYSRTKNVRLFCLLFLFFSDYNTEVKNSCCQGRFLREKKIHNTNGFLSESGQHKANRMVLPKY</sequence>
<evidence type="ECO:0000256" key="1">
    <source>
        <dbReference type="SAM" id="SignalP"/>
    </source>
</evidence>
<keyword evidence="1" id="KW-0732">Signal</keyword>